<evidence type="ECO:0000256" key="5">
    <source>
        <dbReference type="ARBA" id="ARBA00022692"/>
    </source>
</evidence>
<comment type="subcellular location">
    <subcellularLocation>
        <location evidence="1">Cell membrane</location>
        <topology evidence="1">Multi-pass membrane protein</topology>
    </subcellularLocation>
</comment>
<dbReference type="Pfam" id="PF02653">
    <property type="entry name" value="BPD_transp_2"/>
    <property type="match status" value="1"/>
</dbReference>
<keyword evidence="7 8" id="KW-0472">Membrane</keyword>
<evidence type="ECO:0000313" key="10">
    <source>
        <dbReference type="Proteomes" id="UP000612893"/>
    </source>
</evidence>
<sequence length="343" mass="35412">MAEGPRSVPNRPPADSSEELVASVQSRRSRLRSRVHVGWLREYPVVVSFLALFITLSLASDVFLTPGNLLNILDQWSDTGIIACGGTLVIIAGGFDLSVGSIFALSGVVSALVTLGTGSPIIGWLAGIGVGTLWGAMNGLGVTVGRINPFIVTLATSIIITGFALALTHGRLIHVTAPGFELLGRGKVGGVRISILVFAAFAVLLTYVLSRTVVGRYIYAAGGNPEAARLSGVPVGWVRAGTFAVSGLSAGLGGALVVSRVSTGQADTGQQVVLLAIAAIVIGGTSIFGGQGAVWRTVLGVLLFAMIGNGFNLLGIDAVYQQMFEGGIILAAVLFDVWVRRST</sequence>
<dbReference type="EMBL" id="JAEKNR010000225">
    <property type="protein sequence ID" value="MBJ7600872.1"/>
    <property type="molecule type" value="Genomic_DNA"/>
</dbReference>
<keyword evidence="2" id="KW-0813">Transport</keyword>
<feature type="transmembrane region" description="Helical" evidence="8">
    <location>
        <begin position="40"/>
        <end position="60"/>
    </location>
</feature>
<evidence type="ECO:0000313" key="9">
    <source>
        <dbReference type="EMBL" id="MBJ7600872.1"/>
    </source>
</evidence>
<evidence type="ECO:0000256" key="6">
    <source>
        <dbReference type="ARBA" id="ARBA00022989"/>
    </source>
</evidence>
<evidence type="ECO:0000256" key="7">
    <source>
        <dbReference type="ARBA" id="ARBA00023136"/>
    </source>
</evidence>
<evidence type="ECO:0000256" key="8">
    <source>
        <dbReference type="SAM" id="Phobius"/>
    </source>
</evidence>
<gene>
    <name evidence="9" type="ORF">JF922_22740</name>
</gene>
<dbReference type="InterPro" id="IPR001851">
    <property type="entry name" value="ABC_transp_permease"/>
</dbReference>
<feature type="transmembrane region" description="Helical" evidence="8">
    <location>
        <begin position="80"/>
        <end position="105"/>
    </location>
</feature>
<evidence type="ECO:0000256" key="2">
    <source>
        <dbReference type="ARBA" id="ARBA00022448"/>
    </source>
</evidence>
<feature type="transmembrane region" description="Helical" evidence="8">
    <location>
        <begin position="112"/>
        <end position="135"/>
    </location>
</feature>
<evidence type="ECO:0000256" key="3">
    <source>
        <dbReference type="ARBA" id="ARBA00022475"/>
    </source>
</evidence>
<protein>
    <submittedName>
        <fullName evidence="9">ABC transporter permease</fullName>
    </submittedName>
</protein>
<feature type="transmembrane region" description="Helical" evidence="8">
    <location>
        <begin position="294"/>
        <end position="316"/>
    </location>
</feature>
<feature type="transmembrane region" description="Helical" evidence="8">
    <location>
        <begin position="237"/>
        <end position="259"/>
    </location>
</feature>
<dbReference type="CDD" id="cd06579">
    <property type="entry name" value="TM_PBP1_transp_AraH_like"/>
    <property type="match status" value="1"/>
</dbReference>
<evidence type="ECO:0000256" key="1">
    <source>
        <dbReference type="ARBA" id="ARBA00004651"/>
    </source>
</evidence>
<accession>A0A934KBV5</accession>
<dbReference type="Proteomes" id="UP000612893">
    <property type="component" value="Unassembled WGS sequence"/>
</dbReference>
<feature type="transmembrane region" description="Helical" evidence="8">
    <location>
        <begin position="189"/>
        <end position="209"/>
    </location>
</feature>
<keyword evidence="10" id="KW-1185">Reference proteome</keyword>
<keyword evidence="6 8" id="KW-1133">Transmembrane helix</keyword>
<reference evidence="9" key="1">
    <citation type="submission" date="2020-10" db="EMBL/GenBank/DDBJ databases">
        <title>Ca. Dormibacterota MAGs.</title>
        <authorList>
            <person name="Montgomery K."/>
        </authorList>
    </citation>
    <scope>NUCLEOTIDE SEQUENCE [LARGE SCALE GENOMIC DNA]</scope>
    <source>
        <strain evidence="9">SC8812_S17_10</strain>
    </source>
</reference>
<dbReference type="PANTHER" id="PTHR32196">
    <property type="entry name" value="ABC TRANSPORTER PERMEASE PROTEIN YPHD-RELATED-RELATED"/>
    <property type="match status" value="1"/>
</dbReference>
<organism evidence="9 10">
    <name type="scientific">Candidatus Nephthysia bennettiae</name>
    <dbReference type="NCBI Taxonomy" id="3127016"/>
    <lineage>
        <taxon>Bacteria</taxon>
        <taxon>Bacillati</taxon>
        <taxon>Candidatus Dormiibacterota</taxon>
        <taxon>Candidatus Dormibacteria</taxon>
        <taxon>Candidatus Dormibacterales</taxon>
        <taxon>Candidatus Dormibacteraceae</taxon>
        <taxon>Candidatus Nephthysia</taxon>
    </lineage>
</organism>
<dbReference type="GO" id="GO:0005886">
    <property type="term" value="C:plasma membrane"/>
    <property type="evidence" value="ECO:0007669"/>
    <property type="project" value="UniProtKB-SubCell"/>
</dbReference>
<proteinExistence type="predicted"/>
<feature type="transmembrane region" description="Helical" evidence="8">
    <location>
        <begin position="147"/>
        <end position="168"/>
    </location>
</feature>
<keyword evidence="3" id="KW-1003">Cell membrane</keyword>
<keyword evidence="5 8" id="KW-0812">Transmembrane</keyword>
<dbReference type="AlphaFoldDB" id="A0A934KBV5"/>
<feature type="transmembrane region" description="Helical" evidence="8">
    <location>
        <begin position="271"/>
        <end position="288"/>
    </location>
</feature>
<name>A0A934KBV5_9BACT</name>
<dbReference type="PANTHER" id="PTHR32196:SF21">
    <property type="entry name" value="ABC TRANSPORTER PERMEASE PROTEIN YPHD-RELATED"/>
    <property type="match status" value="1"/>
</dbReference>
<comment type="caution">
    <text evidence="9">The sequence shown here is derived from an EMBL/GenBank/DDBJ whole genome shotgun (WGS) entry which is preliminary data.</text>
</comment>
<evidence type="ECO:0000256" key="4">
    <source>
        <dbReference type="ARBA" id="ARBA00022519"/>
    </source>
</evidence>
<keyword evidence="4" id="KW-0997">Cell inner membrane</keyword>